<dbReference type="EMBL" id="OX458932">
    <property type="protein sequence ID" value="CAI9084469.1"/>
    <property type="molecule type" value="Genomic_DNA"/>
</dbReference>
<organism evidence="1 2">
    <name type="scientific">Candidatus Methylacidiphilum fumarolicum</name>
    <dbReference type="NCBI Taxonomy" id="591154"/>
    <lineage>
        <taxon>Bacteria</taxon>
        <taxon>Pseudomonadati</taxon>
        <taxon>Verrucomicrobiota</taxon>
        <taxon>Methylacidiphilae</taxon>
        <taxon>Methylacidiphilales</taxon>
        <taxon>Methylacidiphilaceae</taxon>
        <taxon>Methylacidiphilum (ex Ratnadevi et al. 2023)</taxon>
    </lineage>
</organism>
<keyword evidence="2" id="KW-1185">Reference proteome</keyword>
<gene>
    <name evidence="1" type="ORF">MFUM_0058</name>
</gene>
<proteinExistence type="predicted"/>
<accession>A0ABM9IA26</accession>
<evidence type="ECO:0000313" key="1">
    <source>
        <dbReference type="EMBL" id="CAI9084469.1"/>
    </source>
</evidence>
<name>A0ABM9IA26_9BACT</name>
<protein>
    <submittedName>
        <fullName evidence="1">Uncharacterized protein</fullName>
    </submittedName>
</protein>
<evidence type="ECO:0000313" key="2">
    <source>
        <dbReference type="Proteomes" id="UP001161497"/>
    </source>
</evidence>
<reference evidence="1" key="1">
    <citation type="submission" date="2023-03" db="EMBL/GenBank/DDBJ databases">
        <authorList>
            <person name="Cremers G."/>
            <person name="Picone N."/>
        </authorList>
    </citation>
    <scope>NUCLEOTIDE SEQUENCE</scope>
    <source>
        <strain evidence="1">Sample_alias</strain>
    </source>
</reference>
<dbReference type="Proteomes" id="UP001161497">
    <property type="component" value="Chromosome"/>
</dbReference>
<sequence length="80" mass="8902">MTIYVSEGSELILILVSPGQNGWFIYHPDRNRLDYRAVSGIGRQMERGMQASFLDQGHGASSCLSADYWHGPKHATVYTG</sequence>